<gene>
    <name evidence="1" type="primary">A01g506480.1_BraROA</name>
    <name evidence="1" type="ORF">IGI04_002565</name>
</gene>
<name>A0ABQ7NVW6_BRACM</name>
<keyword evidence="2" id="KW-1185">Reference proteome</keyword>
<sequence>MLILVICEWGWGSWSNRFHTELQHKSEEGMLIDKDSDNLILPSLDMLIPVIQHFQHVGSSLIPAALKNLDSVKSQDLRYRTTTLSTNHGTMRSLERGSQGCTIARAGDNVAIALQENDANQVMSGGVLCHSYYLVSAVNALAGNESHKMLKAWRSKMQI</sequence>
<evidence type="ECO:0000313" key="2">
    <source>
        <dbReference type="Proteomes" id="UP000823674"/>
    </source>
</evidence>
<dbReference type="Proteomes" id="UP000823674">
    <property type="component" value="Chromosome A01"/>
</dbReference>
<dbReference type="EMBL" id="JADBGQ010000001">
    <property type="protein sequence ID" value="KAG5414998.1"/>
    <property type="molecule type" value="Genomic_DNA"/>
</dbReference>
<dbReference type="SUPFAM" id="SSF50447">
    <property type="entry name" value="Translation proteins"/>
    <property type="match status" value="1"/>
</dbReference>
<protein>
    <submittedName>
        <fullName evidence="1">Uncharacterized protein</fullName>
    </submittedName>
</protein>
<dbReference type="Gene3D" id="2.40.30.10">
    <property type="entry name" value="Translation factors"/>
    <property type="match status" value="1"/>
</dbReference>
<proteinExistence type="predicted"/>
<organism evidence="1 2">
    <name type="scientific">Brassica rapa subsp. trilocularis</name>
    <dbReference type="NCBI Taxonomy" id="1813537"/>
    <lineage>
        <taxon>Eukaryota</taxon>
        <taxon>Viridiplantae</taxon>
        <taxon>Streptophyta</taxon>
        <taxon>Embryophyta</taxon>
        <taxon>Tracheophyta</taxon>
        <taxon>Spermatophyta</taxon>
        <taxon>Magnoliopsida</taxon>
        <taxon>eudicotyledons</taxon>
        <taxon>Gunneridae</taxon>
        <taxon>Pentapetalae</taxon>
        <taxon>rosids</taxon>
        <taxon>malvids</taxon>
        <taxon>Brassicales</taxon>
        <taxon>Brassicaceae</taxon>
        <taxon>Brassiceae</taxon>
        <taxon>Brassica</taxon>
    </lineage>
</organism>
<comment type="caution">
    <text evidence="1">The sequence shown here is derived from an EMBL/GenBank/DDBJ whole genome shotgun (WGS) entry which is preliminary data.</text>
</comment>
<reference evidence="1 2" key="1">
    <citation type="submission" date="2021-03" db="EMBL/GenBank/DDBJ databases">
        <authorList>
            <person name="King G.J."/>
            <person name="Bancroft I."/>
            <person name="Baten A."/>
            <person name="Bloomfield J."/>
            <person name="Borpatragohain P."/>
            <person name="He Z."/>
            <person name="Irish N."/>
            <person name="Irwin J."/>
            <person name="Liu K."/>
            <person name="Mauleon R.P."/>
            <person name="Moore J."/>
            <person name="Morris R."/>
            <person name="Ostergaard L."/>
            <person name="Wang B."/>
            <person name="Wells R."/>
        </authorList>
    </citation>
    <scope>NUCLEOTIDE SEQUENCE [LARGE SCALE GENOMIC DNA]</scope>
    <source>
        <strain evidence="1">R-o-18</strain>
        <tissue evidence="1">Leaf</tissue>
    </source>
</reference>
<dbReference type="InterPro" id="IPR009000">
    <property type="entry name" value="Transl_B-barrel_sf"/>
</dbReference>
<evidence type="ECO:0000313" key="1">
    <source>
        <dbReference type="EMBL" id="KAG5414998.1"/>
    </source>
</evidence>
<accession>A0ABQ7NVW6</accession>